<evidence type="ECO:0008006" key="5">
    <source>
        <dbReference type="Google" id="ProtNLM"/>
    </source>
</evidence>
<keyword evidence="4" id="KW-1185">Reference proteome</keyword>
<dbReference type="EMBL" id="JARKHS020003102">
    <property type="protein sequence ID" value="KAK8786037.1"/>
    <property type="molecule type" value="Genomic_DNA"/>
</dbReference>
<reference evidence="2" key="3">
    <citation type="submission" date="2024-02" db="EMBL/GenBank/DDBJ databases">
        <authorList>
            <person name="Mcdaniel E.A."/>
            <person name="Celebi F.M."/>
            <person name="Reiter T."/>
            <person name="Weiss E.C."/>
            <person name="Chou S."/>
        </authorList>
    </citation>
    <scope>NUCLEOTIDE SEQUENCE</scope>
    <source>
        <strain evidence="2">F_SG_1</strain>
        <tissue evidence="2">Salivary glands</tissue>
    </source>
</reference>
<dbReference type="EMBL" id="JARKHS020003101">
    <property type="protein sequence ID" value="KAK8786040.1"/>
    <property type="molecule type" value="Genomic_DNA"/>
</dbReference>
<evidence type="ECO:0000313" key="2">
    <source>
        <dbReference type="EMBL" id="KAK8786037.1"/>
    </source>
</evidence>
<dbReference type="Proteomes" id="UP001321473">
    <property type="component" value="Unassembled WGS sequence"/>
</dbReference>
<evidence type="ECO:0000256" key="1">
    <source>
        <dbReference type="SAM" id="MobiDB-lite"/>
    </source>
</evidence>
<gene>
    <name evidence="3" type="ORF">V5799_007596</name>
    <name evidence="2" type="ORF">V5799_007598</name>
</gene>
<name>A0AAQ4FFF9_AMBAM</name>
<evidence type="ECO:0000313" key="3">
    <source>
        <dbReference type="EMBL" id="KAK8786040.1"/>
    </source>
</evidence>
<comment type="caution">
    <text evidence="2">The sequence shown here is derived from an EMBL/GenBank/DDBJ whole genome shotgun (WGS) entry which is preliminary data.</text>
</comment>
<protein>
    <recommendedName>
        <fullName evidence="5">CCHC-type domain-containing protein</fullName>
    </recommendedName>
</protein>
<feature type="region of interest" description="Disordered" evidence="1">
    <location>
        <begin position="80"/>
        <end position="138"/>
    </location>
</feature>
<dbReference type="AlphaFoldDB" id="A0AAQ4FFF9"/>
<feature type="compositionally biased region" description="Polar residues" evidence="1">
    <location>
        <begin position="106"/>
        <end position="122"/>
    </location>
</feature>
<sequence length="138" mass="15106">MVLKVGLRAEELPHLFKFNGGSVLVAVPGRSPVCLRCRIRGNICRDCQTPRCTKCRAFGHVREGCIRTYANVTGAASEDCDDEEDIMDIEEAGTTAPDDRCKKSASGEQGSVSDGNMKTSNETPEEQGDGATRRKRRR</sequence>
<accession>A0AAQ4FFF9</accession>
<organism evidence="2 4">
    <name type="scientific">Amblyomma americanum</name>
    <name type="common">Lone star tick</name>
    <dbReference type="NCBI Taxonomy" id="6943"/>
    <lineage>
        <taxon>Eukaryota</taxon>
        <taxon>Metazoa</taxon>
        <taxon>Ecdysozoa</taxon>
        <taxon>Arthropoda</taxon>
        <taxon>Chelicerata</taxon>
        <taxon>Arachnida</taxon>
        <taxon>Acari</taxon>
        <taxon>Parasitiformes</taxon>
        <taxon>Ixodida</taxon>
        <taxon>Ixodoidea</taxon>
        <taxon>Ixodidae</taxon>
        <taxon>Amblyomminae</taxon>
        <taxon>Amblyomma</taxon>
    </lineage>
</organism>
<reference evidence="2 4" key="1">
    <citation type="journal article" date="2023" name="Arcadia Sci">
        <title>De novo assembly of a long-read Amblyomma americanum tick genome.</title>
        <authorList>
            <person name="Chou S."/>
            <person name="Poskanzer K.E."/>
            <person name="Rollins M."/>
            <person name="Thuy-Boun P.S."/>
        </authorList>
    </citation>
    <scope>NUCLEOTIDE SEQUENCE [LARGE SCALE GENOMIC DNA]</scope>
    <source>
        <strain evidence="2">F_SG_1</strain>
        <tissue evidence="2">Salivary glands</tissue>
    </source>
</reference>
<evidence type="ECO:0000313" key="4">
    <source>
        <dbReference type="Proteomes" id="UP001321473"/>
    </source>
</evidence>
<reference evidence="2" key="2">
    <citation type="submission" date="2023-03" db="EMBL/GenBank/DDBJ databases">
        <authorList>
            <person name="Thuy-Boun P."/>
        </authorList>
    </citation>
    <scope>NUCLEOTIDE SEQUENCE</scope>
    <source>
        <strain evidence="2">F_SG_1</strain>
        <tissue evidence="2">Salivary glands</tissue>
    </source>
</reference>
<proteinExistence type="predicted"/>
<feature type="compositionally biased region" description="Acidic residues" evidence="1">
    <location>
        <begin position="80"/>
        <end position="91"/>
    </location>
</feature>